<sequence>MGATPKPAHCGFVAPAARPWHRMGRAWSRSSAVLLFLCAGGIAVVHYTLASPRILRPVRSVVASTAPTLLEPTATSSCEVCLLEPTNPLCRYGLVNIRLSRAYEGSGHRLRKVLRKALAGEEVGIGGLGASVTAGHAVPPGEQRWEDRFFEDFQRYFPNARMHVGAAPAMDSQFFVYCAAAMIPVDLDIYLIELDINNDMSINTVQSDDALMRSLLNQPQEPAVIRISVLTLMFDELVQGASSGLITSQFFDVPVISLRGFMLPYLIQHREKAPEGFGIDYLGAIDYRHISAPVHRTLGDMLSLFVQKEICETRRQAALDTSALPLARGLWLEDGDLGRVPNLTLWSSWLRPAEPRQITPLCQSLGSPRSPFAPLSHSKTFEIEEWNGKTAWMASLPGSQIRMNFTGSRLGLFVYISNGRNPQESSDDLAVRRRHAPGSATCWIEDAVTGKDDEAAAREIDMFEIDTYLPSRGASGFDFVELAEDLAAGEHILACEVSSTSQSGGYRWRLQGIASY</sequence>
<dbReference type="Proteomes" id="UP000237144">
    <property type="component" value="Unassembled WGS sequence"/>
</dbReference>
<dbReference type="PANTHER" id="PTHR34407">
    <property type="entry name" value="EXPRESSED PROTEIN"/>
    <property type="match status" value="1"/>
</dbReference>
<reference evidence="2 3" key="1">
    <citation type="journal article" date="2018" name="Front. Microbiol.">
        <title>Prospects for Fungal Bioremediation of Acidic Radioactive Waste Sites: Characterization and Genome Sequence of Rhodotorula taiwanensis MD1149.</title>
        <authorList>
            <person name="Tkavc R."/>
            <person name="Matrosova V.Y."/>
            <person name="Grichenko O.E."/>
            <person name="Gostincar C."/>
            <person name="Volpe R.P."/>
            <person name="Klimenkova P."/>
            <person name="Gaidamakova E.K."/>
            <person name="Zhou C.E."/>
            <person name="Stewart B.J."/>
            <person name="Lyman M.G."/>
            <person name="Malfatti S.A."/>
            <person name="Rubinfeld B."/>
            <person name="Courtot M."/>
            <person name="Singh J."/>
            <person name="Dalgard C.L."/>
            <person name="Hamilton T."/>
            <person name="Frey K.G."/>
            <person name="Gunde-Cimerman N."/>
            <person name="Dugan L."/>
            <person name="Daly M.J."/>
        </authorList>
    </citation>
    <scope>NUCLEOTIDE SEQUENCE [LARGE SCALE GENOMIC DNA]</scope>
    <source>
        <strain evidence="2 3">MD1149</strain>
    </source>
</reference>
<dbReference type="AlphaFoldDB" id="A0A2S5B9G4"/>
<proteinExistence type="predicted"/>
<dbReference type="OrthoDB" id="544608at2759"/>
<evidence type="ECO:0000313" key="2">
    <source>
        <dbReference type="EMBL" id="POY73416.1"/>
    </source>
</evidence>
<evidence type="ECO:0000256" key="1">
    <source>
        <dbReference type="SAM" id="Phobius"/>
    </source>
</evidence>
<protein>
    <recommendedName>
        <fullName evidence="4">Capsular associated protein</fullName>
    </recommendedName>
</protein>
<feature type="transmembrane region" description="Helical" evidence="1">
    <location>
        <begin position="32"/>
        <end position="50"/>
    </location>
</feature>
<gene>
    <name evidence="2" type="ORF">BMF94_3754</name>
</gene>
<keyword evidence="1" id="KW-0812">Transmembrane</keyword>
<keyword evidence="1" id="KW-1133">Transmembrane helix</keyword>
<dbReference type="EMBL" id="PJQD01000038">
    <property type="protein sequence ID" value="POY73416.1"/>
    <property type="molecule type" value="Genomic_DNA"/>
</dbReference>
<name>A0A2S5B9G4_9BASI</name>
<organism evidence="2 3">
    <name type="scientific">Rhodotorula taiwanensis</name>
    <dbReference type="NCBI Taxonomy" id="741276"/>
    <lineage>
        <taxon>Eukaryota</taxon>
        <taxon>Fungi</taxon>
        <taxon>Dikarya</taxon>
        <taxon>Basidiomycota</taxon>
        <taxon>Pucciniomycotina</taxon>
        <taxon>Microbotryomycetes</taxon>
        <taxon>Sporidiobolales</taxon>
        <taxon>Sporidiobolaceae</taxon>
        <taxon>Rhodotorula</taxon>
    </lineage>
</organism>
<evidence type="ECO:0008006" key="4">
    <source>
        <dbReference type="Google" id="ProtNLM"/>
    </source>
</evidence>
<dbReference type="PANTHER" id="PTHR34407:SF1">
    <property type="entry name" value="SGNH HYDROLASE-TYPE ESTERASE DOMAIN-CONTAINING PROTEIN"/>
    <property type="match status" value="1"/>
</dbReference>
<comment type="caution">
    <text evidence="2">The sequence shown here is derived from an EMBL/GenBank/DDBJ whole genome shotgun (WGS) entry which is preliminary data.</text>
</comment>
<evidence type="ECO:0000313" key="3">
    <source>
        <dbReference type="Proteomes" id="UP000237144"/>
    </source>
</evidence>
<keyword evidence="1" id="KW-0472">Membrane</keyword>
<keyword evidence="3" id="KW-1185">Reference proteome</keyword>
<accession>A0A2S5B9G4</accession>